<dbReference type="AlphaFoldDB" id="A0A4U0WZI9"/>
<comment type="caution">
    <text evidence="2">The sequence shown here is derived from an EMBL/GenBank/DDBJ whole genome shotgun (WGS) entry which is preliminary data.</text>
</comment>
<proteinExistence type="predicted"/>
<dbReference type="OrthoDB" id="3815287at2759"/>
<feature type="signal peptide" evidence="1">
    <location>
        <begin position="1"/>
        <end position="21"/>
    </location>
</feature>
<reference evidence="2 3" key="1">
    <citation type="submission" date="2017-03" db="EMBL/GenBank/DDBJ databases">
        <title>Genomes of endolithic fungi from Antarctica.</title>
        <authorList>
            <person name="Coleine C."/>
            <person name="Masonjones S."/>
            <person name="Stajich J.E."/>
        </authorList>
    </citation>
    <scope>NUCLEOTIDE SEQUENCE [LARGE SCALE GENOMIC DNA]</scope>
    <source>
        <strain evidence="2 3">CCFEE 5184</strain>
    </source>
</reference>
<keyword evidence="3" id="KW-1185">Reference proteome</keyword>
<organism evidence="2 3">
    <name type="scientific">Friedmanniomyces simplex</name>
    <dbReference type="NCBI Taxonomy" id="329884"/>
    <lineage>
        <taxon>Eukaryota</taxon>
        <taxon>Fungi</taxon>
        <taxon>Dikarya</taxon>
        <taxon>Ascomycota</taxon>
        <taxon>Pezizomycotina</taxon>
        <taxon>Dothideomycetes</taxon>
        <taxon>Dothideomycetidae</taxon>
        <taxon>Mycosphaerellales</taxon>
        <taxon>Teratosphaeriaceae</taxon>
        <taxon>Friedmanniomyces</taxon>
    </lineage>
</organism>
<name>A0A4U0WZI9_9PEZI</name>
<dbReference type="EMBL" id="NAJQ01000457">
    <property type="protein sequence ID" value="TKA69282.1"/>
    <property type="molecule type" value="Genomic_DNA"/>
</dbReference>
<evidence type="ECO:0000313" key="2">
    <source>
        <dbReference type="EMBL" id="TKA69282.1"/>
    </source>
</evidence>
<accession>A0A4U0WZI9</accession>
<evidence type="ECO:0000313" key="3">
    <source>
        <dbReference type="Proteomes" id="UP000309340"/>
    </source>
</evidence>
<gene>
    <name evidence="2" type="ORF">B0A55_08517</name>
</gene>
<sequence>MLVFIIMVIAAFFVLVASVLAGTDLATLSGADNLPLNLTERDVVSFDPGRTWREYGFFRQNFYLYGLSCADISSWFDLNQLSTLPKNNDKNLQCWATPMPGYLIPLQFDISTFNDDPGRLAMACALSSIMGANGNPTRFCTDPTTQKICCTNGTPS</sequence>
<evidence type="ECO:0000256" key="1">
    <source>
        <dbReference type="SAM" id="SignalP"/>
    </source>
</evidence>
<dbReference type="Proteomes" id="UP000309340">
    <property type="component" value="Unassembled WGS sequence"/>
</dbReference>
<protein>
    <submittedName>
        <fullName evidence="2">Uncharacterized protein</fullName>
    </submittedName>
</protein>
<feature type="chain" id="PRO_5020979885" evidence="1">
    <location>
        <begin position="22"/>
        <end position="156"/>
    </location>
</feature>
<keyword evidence="1" id="KW-0732">Signal</keyword>